<feature type="domain" description="Trypsin-co-occurring" evidence="1">
    <location>
        <begin position="18"/>
        <end position="114"/>
    </location>
</feature>
<proteinExistence type="predicted"/>
<dbReference type="EMBL" id="QZCE01000002">
    <property type="protein sequence ID" value="NEZ67875.1"/>
    <property type="molecule type" value="Genomic_DNA"/>
</dbReference>
<organism evidence="2 3">
    <name type="scientific">Adonisia turfae CCMR0082</name>
    <dbReference type="NCBI Taxonomy" id="2304604"/>
    <lineage>
        <taxon>Bacteria</taxon>
        <taxon>Bacillati</taxon>
        <taxon>Cyanobacteriota</taxon>
        <taxon>Adonisia</taxon>
        <taxon>Adonisia turfae</taxon>
    </lineage>
</organism>
<evidence type="ECO:0000259" key="1">
    <source>
        <dbReference type="Pfam" id="PF19493"/>
    </source>
</evidence>
<dbReference type="InterPro" id="IPR045794">
    <property type="entry name" value="Trypco1"/>
</dbReference>
<evidence type="ECO:0000313" key="3">
    <source>
        <dbReference type="Proteomes" id="UP000473574"/>
    </source>
</evidence>
<gene>
    <name evidence="2" type="ORF">D0962_34850</name>
</gene>
<dbReference type="AlphaFoldDB" id="A0A6M0SHB4"/>
<evidence type="ECO:0000313" key="2">
    <source>
        <dbReference type="EMBL" id="NEZ67875.1"/>
    </source>
</evidence>
<dbReference type="RefSeq" id="WP_163671152.1">
    <property type="nucleotide sequence ID" value="NZ_QZCE01000002.1"/>
</dbReference>
<dbReference type="NCBIfam" id="NF041216">
    <property type="entry name" value="CU044_2847_fam"/>
    <property type="match status" value="1"/>
</dbReference>
<protein>
    <recommendedName>
        <fullName evidence="1">Trypsin-co-occurring domain-containing protein</fullName>
    </recommendedName>
</protein>
<sequence length="116" mass="12362">MTDVNRLVLEDESGTAYTMYFEADDAIDTPSQTSDDDEYEAMGVSTEVQAKLADIHGTLKSYANYALGAFKGVAGAEVEEITLKFGIKIAGSTGLPVLAQGSAEGSFEIEVRCKPK</sequence>
<accession>A0A6M0SHB4</accession>
<dbReference type="Pfam" id="PF19493">
    <property type="entry name" value="Trypco1"/>
    <property type="match status" value="1"/>
</dbReference>
<name>A0A6M0SHB4_9CYAN</name>
<dbReference type="Proteomes" id="UP000473574">
    <property type="component" value="Unassembled WGS sequence"/>
</dbReference>
<reference evidence="2 3" key="1">
    <citation type="journal article" date="2020" name="Microb. Ecol.">
        <title>Ecogenomics of the Marine Benthic Filamentous Cyanobacterium Adonisia.</title>
        <authorList>
            <person name="Walter J.M."/>
            <person name="Coutinho F.H."/>
            <person name="Leomil L."/>
            <person name="Hargreaves P.I."/>
            <person name="Campeao M.E."/>
            <person name="Vieira V.V."/>
            <person name="Silva B.S."/>
            <person name="Fistarol G.O."/>
            <person name="Salomon P.S."/>
            <person name="Sawabe T."/>
            <person name="Mino S."/>
            <person name="Hosokawa M."/>
            <person name="Miyashita H."/>
            <person name="Maruyama F."/>
            <person name="van Verk M.C."/>
            <person name="Dutilh B.E."/>
            <person name="Thompson C.C."/>
            <person name="Thompson F.L."/>
        </authorList>
    </citation>
    <scope>NUCLEOTIDE SEQUENCE [LARGE SCALE GENOMIC DNA]</scope>
    <source>
        <strain evidence="2 3">CCMR0082</strain>
    </source>
</reference>
<comment type="caution">
    <text evidence="2">The sequence shown here is derived from an EMBL/GenBank/DDBJ whole genome shotgun (WGS) entry which is preliminary data.</text>
</comment>